<keyword evidence="1" id="KW-1133">Transmembrane helix</keyword>
<keyword evidence="1" id="KW-0472">Membrane</keyword>
<evidence type="ECO:0000313" key="2">
    <source>
        <dbReference type="EMBL" id="GBG89653.1"/>
    </source>
</evidence>
<evidence type="ECO:0000256" key="1">
    <source>
        <dbReference type="SAM" id="Phobius"/>
    </source>
</evidence>
<keyword evidence="3" id="KW-1185">Reference proteome</keyword>
<evidence type="ECO:0000313" key="3">
    <source>
        <dbReference type="Proteomes" id="UP000265515"/>
    </source>
</evidence>
<accession>A0A388M593</accession>
<feature type="transmembrane region" description="Helical" evidence="1">
    <location>
        <begin position="101"/>
        <end position="134"/>
    </location>
</feature>
<gene>
    <name evidence="2" type="ORF">CBR_g49441</name>
</gene>
<sequence>MKHCTVPITISPTVGLSPKERLEATVCREKEGNLQAGDGYGGSRTLCSEGWKAEVEGRGGEEEGMVPTDGCATCEEITGLVRRGGELGAGGRGTSFAAGAVVVVVVLVAIVGVGCTCWSGGVACCNGCAAVGGWDGGMVDVFMAVVVVRGEDCAFENGMVACLCLLLWMMLSLRLYEEEGVGRCLLAVCGMSVAAKLLAKGMVEYGALPISCVVVHVGSAAARWDRMAFGTFGVVERGKVRKVVVKVQLSSGEGDSAFGSVFSALIKIFGGEVGKGSVGLDGDRSGMVERIHAPEFVLKLGTDIDPARCLQWDEGCIGGHLEVIGSAGCGSAGYGLGSELLSLSNPLDVPIHFCLGEVHLFGNFEFVLAGFVIATYFPSGGNVCGRTVVVYEMTELRDVMLDRDFGFVSADTRFNYRSYEVDANGTLVLRMEMGLGYVGDDLRDVAVYVTKVHDDVPNRAGGGGDDLVEKIVRMLLSCVANEHDGRMAGIAEWEAHLDAPLEARPYLHGELRYDM</sequence>
<reference evidence="2 3" key="1">
    <citation type="journal article" date="2018" name="Cell">
        <title>The Chara Genome: Secondary Complexity and Implications for Plant Terrestrialization.</title>
        <authorList>
            <person name="Nishiyama T."/>
            <person name="Sakayama H."/>
            <person name="Vries J.D."/>
            <person name="Buschmann H."/>
            <person name="Saint-Marcoux D."/>
            <person name="Ullrich K.K."/>
            <person name="Haas F.B."/>
            <person name="Vanderstraeten L."/>
            <person name="Becker D."/>
            <person name="Lang D."/>
            <person name="Vosolsobe S."/>
            <person name="Rombauts S."/>
            <person name="Wilhelmsson P.K.I."/>
            <person name="Janitza P."/>
            <person name="Kern R."/>
            <person name="Heyl A."/>
            <person name="Rumpler F."/>
            <person name="Villalobos L.I.A.C."/>
            <person name="Clay J.M."/>
            <person name="Skokan R."/>
            <person name="Toyoda A."/>
            <person name="Suzuki Y."/>
            <person name="Kagoshima H."/>
            <person name="Schijlen E."/>
            <person name="Tajeshwar N."/>
            <person name="Catarino B."/>
            <person name="Hetherington A.J."/>
            <person name="Saltykova A."/>
            <person name="Bonnot C."/>
            <person name="Breuninger H."/>
            <person name="Symeonidi A."/>
            <person name="Radhakrishnan G.V."/>
            <person name="Van Nieuwerburgh F."/>
            <person name="Deforce D."/>
            <person name="Chang C."/>
            <person name="Karol K.G."/>
            <person name="Hedrich R."/>
            <person name="Ulvskov P."/>
            <person name="Glockner G."/>
            <person name="Delwiche C.F."/>
            <person name="Petrasek J."/>
            <person name="Van de Peer Y."/>
            <person name="Friml J."/>
            <person name="Beilby M."/>
            <person name="Dolan L."/>
            <person name="Kohara Y."/>
            <person name="Sugano S."/>
            <person name="Fujiyama A."/>
            <person name="Delaux P.-M."/>
            <person name="Quint M."/>
            <person name="TheiBen G."/>
            <person name="Hagemann M."/>
            <person name="Harholt J."/>
            <person name="Dunand C."/>
            <person name="Zachgo S."/>
            <person name="Langdale J."/>
            <person name="Maumus F."/>
            <person name="Straeten D.V.D."/>
            <person name="Gould S.B."/>
            <person name="Rensing S.A."/>
        </authorList>
    </citation>
    <scope>NUCLEOTIDE SEQUENCE [LARGE SCALE GENOMIC DNA]</scope>
    <source>
        <strain evidence="2 3">S276</strain>
    </source>
</reference>
<dbReference type="EMBL" id="BFEA01000752">
    <property type="protein sequence ID" value="GBG89653.1"/>
    <property type="molecule type" value="Genomic_DNA"/>
</dbReference>
<dbReference type="Gramene" id="GBG89653">
    <property type="protein sequence ID" value="GBG89653"/>
    <property type="gene ID" value="CBR_g49441"/>
</dbReference>
<name>A0A388M593_CHABU</name>
<organism evidence="2 3">
    <name type="scientific">Chara braunii</name>
    <name type="common">Braun's stonewort</name>
    <dbReference type="NCBI Taxonomy" id="69332"/>
    <lineage>
        <taxon>Eukaryota</taxon>
        <taxon>Viridiplantae</taxon>
        <taxon>Streptophyta</taxon>
        <taxon>Charophyceae</taxon>
        <taxon>Charales</taxon>
        <taxon>Characeae</taxon>
        <taxon>Chara</taxon>
    </lineage>
</organism>
<dbReference type="AlphaFoldDB" id="A0A388M593"/>
<dbReference type="STRING" id="69332.A0A388M593"/>
<comment type="caution">
    <text evidence="2">The sequence shown here is derived from an EMBL/GenBank/DDBJ whole genome shotgun (WGS) entry which is preliminary data.</text>
</comment>
<proteinExistence type="predicted"/>
<keyword evidence="1" id="KW-0812">Transmembrane</keyword>
<dbReference type="Proteomes" id="UP000265515">
    <property type="component" value="Unassembled WGS sequence"/>
</dbReference>
<protein>
    <submittedName>
        <fullName evidence="2">Uncharacterized protein</fullName>
    </submittedName>
</protein>